<keyword evidence="2" id="KW-1185">Reference proteome</keyword>
<dbReference type="EMBL" id="MU003506">
    <property type="protein sequence ID" value="KAF2470880.1"/>
    <property type="molecule type" value="Genomic_DNA"/>
</dbReference>
<dbReference type="Proteomes" id="UP000799755">
    <property type="component" value="Unassembled WGS sequence"/>
</dbReference>
<protein>
    <submittedName>
        <fullName evidence="1">Uncharacterized protein</fullName>
    </submittedName>
</protein>
<evidence type="ECO:0000313" key="1">
    <source>
        <dbReference type="EMBL" id="KAF2470880.1"/>
    </source>
</evidence>
<organism evidence="1 2">
    <name type="scientific">Lindgomyces ingoldianus</name>
    <dbReference type="NCBI Taxonomy" id="673940"/>
    <lineage>
        <taxon>Eukaryota</taxon>
        <taxon>Fungi</taxon>
        <taxon>Dikarya</taxon>
        <taxon>Ascomycota</taxon>
        <taxon>Pezizomycotina</taxon>
        <taxon>Dothideomycetes</taxon>
        <taxon>Pleosporomycetidae</taxon>
        <taxon>Pleosporales</taxon>
        <taxon>Lindgomycetaceae</taxon>
        <taxon>Lindgomyces</taxon>
    </lineage>
</organism>
<gene>
    <name evidence="1" type="ORF">BDR25DRAFT_314069</name>
</gene>
<accession>A0ACB6QVH2</accession>
<name>A0ACB6QVH2_9PLEO</name>
<evidence type="ECO:0000313" key="2">
    <source>
        <dbReference type="Proteomes" id="UP000799755"/>
    </source>
</evidence>
<proteinExistence type="predicted"/>
<comment type="caution">
    <text evidence="1">The sequence shown here is derived from an EMBL/GenBank/DDBJ whole genome shotgun (WGS) entry which is preliminary data.</text>
</comment>
<reference evidence="1" key="1">
    <citation type="journal article" date="2020" name="Stud. Mycol.">
        <title>101 Dothideomycetes genomes: a test case for predicting lifestyles and emergence of pathogens.</title>
        <authorList>
            <person name="Haridas S."/>
            <person name="Albert R."/>
            <person name="Binder M."/>
            <person name="Bloem J."/>
            <person name="Labutti K."/>
            <person name="Salamov A."/>
            <person name="Andreopoulos B."/>
            <person name="Baker S."/>
            <person name="Barry K."/>
            <person name="Bills G."/>
            <person name="Bluhm B."/>
            <person name="Cannon C."/>
            <person name="Castanera R."/>
            <person name="Culley D."/>
            <person name="Daum C."/>
            <person name="Ezra D."/>
            <person name="Gonzalez J."/>
            <person name="Henrissat B."/>
            <person name="Kuo A."/>
            <person name="Liang C."/>
            <person name="Lipzen A."/>
            <person name="Lutzoni F."/>
            <person name="Magnuson J."/>
            <person name="Mondo S."/>
            <person name="Nolan M."/>
            <person name="Ohm R."/>
            <person name="Pangilinan J."/>
            <person name="Park H.-J."/>
            <person name="Ramirez L."/>
            <person name="Alfaro M."/>
            <person name="Sun H."/>
            <person name="Tritt A."/>
            <person name="Yoshinaga Y."/>
            <person name="Zwiers L.-H."/>
            <person name="Turgeon B."/>
            <person name="Goodwin S."/>
            <person name="Spatafora J."/>
            <person name="Crous P."/>
            <person name="Grigoriev I."/>
        </authorList>
    </citation>
    <scope>NUCLEOTIDE SEQUENCE</scope>
    <source>
        <strain evidence="1">ATCC 200398</strain>
    </source>
</reference>
<sequence length="369" mass="38267">MRSVSIALAALIGAAAANPVVEWPRNYNEYGHPYYPTGVSSSSSASSTSSYTPSSSSSYIHPSSSSSSLYPSSSSSSVYSSSSLSTKSHSSSGTGYVPSSTKGDDHTYPPISTGVSSSKPPHPPISTGVTTETEVITTYTTETICPVTKTYGTQVVTTLTTSTITITSCKKGCHHQPTSTPVVPPNPTGPITIPTTITTTTYTFVPCSTSVGHNGPTVIYSTYLTSSAITKTYTTDVVVYPTLPPQPPVVTPVTLPASCPAPVTVYNTVTVTVAPQPCHECSVKTYTITEGGSTTCITVTDYPTVVPSSSIKPTHPHSSKPISTGASGSSSIPYSTGSVPYPTHGHSSVPYSSSRTGPKPTGYTYNYGY</sequence>